<feature type="non-terminal residue" evidence="1">
    <location>
        <position position="1"/>
    </location>
</feature>
<evidence type="ECO:0000313" key="2">
    <source>
        <dbReference type="Proteomes" id="UP000789525"/>
    </source>
</evidence>
<organism evidence="1 2">
    <name type="scientific">Acaulospora colombiana</name>
    <dbReference type="NCBI Taxonomy" id="27376"/>
    <lineage>
        <taxon>Eukaryota</taxon>
        <taxon>Fungi</taxon>
        <taxon>Fungi incertae sedis</taxon>
        <taxon>Mucoromycota</taxon>
        <taxon>Glomeromycotina</taxon>
        <taxon>Glomeromycetes</taxon>
        <taxon>Diversisporales</taxon>
        <taxon>Acaulosporaceae</taxon>
        <taxon>Acaulospora</taxon>
    </lineage>
</organism>
<reference evidence="1" key="1">
    <citation type="submission" date="2021-06" db="EMBL/GenBank/DDBJ databases">
        <authorList>
            <person name="Kallberg Y."/>
            <person name="Tangrot J."/>
            <person name="Rosling A."/>
        </authorList>
    </citation>
    <scope>NUCLEOTIDE SEQUENCE</scope>
    <source>
        <strain evidence="1">CL356</strain>
    </source>
</reference>
<dbReference type="EMBL" id="CAJVPT010054479">
    <property type="protein sequence ID" value="CAG8753438.1"/>
    <property type="molecule type" value="Genomic_DNA"/>
</dbReference>
<gene>
    <name evidence="1" type="ORF">ACOLOM_LOCUS12819</name>
</gene>
<name>A0ACA9QJ25_9GLOM</name>
<accession>A0ACA9QJ25</accession>
<keyword evidence="2" id="KW-1185">Reference proteome</keyword>
<proteinExistence type="predicted"/>
<protein>
    <submittedName>
        <fullName evidence="1">15398_t:CDS:1</fullName>
    </submittedName>
</protein>
<comment type="caution">
    <text evidence="1">The sequence shown here is derived from an EMBL/GenBank/DDBJ whole genome shotgun (WGS) entry which is preliminary data.</text>
</comment>
<evidence type="ECO:0000313" key="1">
    <source>
        <dbReference type="EMBL" id="CAG8753438.1"/>
    </source>
</evidence>
<dbReference type="Proteomes" id="UP000789525">
    <property type="component" value="Unassembled WGS sequence"/>
</dbReference>
<sequence>YRTSGHNYGKDQHDMQRRAESSPNYHPSVTSNLPAPSDAIKQPSSPNSAPVMSHLTPTFAESKRLPQLTAPTAQVHRNLSATTSQSVETTRCLEPNCIRN</sequence>